<reference evidence="1 2" key="1">
    <citation type="journal article" date="2023" name="Commun. Biol.">
        <title>Genome analysis of Parmales, the sister group of diatoms, reveals the evolutionary specialization of diatoms from phago-mixotrophs to photoautotrophs.</title>
        <authorList>
            <person name="Ban H."/>
            <person name="Sato S."/>
            <person name="Yoshikawa S."/>
            <person name="Yamada K."/>
            <person name="Nakamura Y."/>
            <person name="Ichinomiya M."/>
            <person name="Sato N."/>
            <person name="Blanc-Mathieu R."/>
            <person name="Endo H."/>
            <person name="Kuwata A."/>
            <person name="Ogata H."/>
        </authorList>
    </citation>
    <scope>NUCLEOTIDE SEQUENCE [LARGE SCALE GENOMIC DNA]</scope>
</reference>
<dbReference type="EMBL" id="BRYB01000034">
    <property type="protein sequence ID" value="GMI21019.1"/>
    <property type="molecule type" value="Genomic_DNA"/>
</dbReference>
<name>A0ABQ6M7D9_9STRA</name>
<dbReference type="Pfam" id="PF11071">
    <property type="entry name" value="Nuc_deoxyri_tr3"/>
    <property type="match status" value="1"/>
</dbReference>
<dbReference type="Proteomes" id="UP001165060">
    <property type="component" value="Unassembled WGS sequence"/>
</dbReference>
<organism evidence="1 2">
    <name type="scientific">Tetraparma gracilis</name>
    <dbReference type="NCBI Taxonomy" id="2962635"/>
    <lineage>
        <taxon>Eukaryota</taxon>
        <taxon>Sar</taxon>
        <taxon>Stramenopiles</taxon>
        <taxon>Ochrophyta</taxon>
        <taxon>Bolidophyceae</taxon>
        <taxon>Parmales</taxon>
        <taxon>Triparmaceae</taxon>
        <taxon>Tetraparma</taxon>
    </lineage>
</organism>
<proteinExistence type="predicted"/>
<evidence type="ECO:0000313" key="1">
    <source>
        <dbReference type="EMBL" id="GMI21019.1"/>
    </source>
</evidence>
<protein>
    <submittedName>
        <fullName evidence="1">Uncharacterized protein</fullName>
    </submittedName>
</protein>
<keyword evidence="2" id="KW-1185">Reference proteome</keyword>
<evidence type="ECO:0000313" key="2">
    <source>
        <dbReference type="Proteomes" id="UP001165060"/>
    </source>
</evidence>
<accession>A0ABQ6M7D9</accession>
<dbReference type="InterPro" id="IPR019884">
    <property type="entry name" value="YtoQ_family_protein"/>
</dbReference>
<gene>
    <name evidence="1" type="ORF">TeGR_g7399</name>
</gene>
<sequence>MFRPLLRSLSTLPPVPTRTWSVYLSGEIHTSWRSDVIGGSRLRSLPVAFTSSNPTHSDSDDAGVLIQPHLDSSTRHWYDNAGAKLNLIRTGTLLRAADIVVSRFDGNSYRQWNAAYESGVANALSIPVITLHPEELGHPLKEVNAGALASCRSAGEVVDVLAYVTTGAVPEGGEGFVPFAERG</sequence>
<comment type="caution">
    <text evidence="1">The sequence shown here is derived from an EMBL/GenBank/DDBJ whole genome shotgun (WGS) entry which is preliminary data.</text>
</comment>